<accession>A0A2S1R966</accession>
<sequence length="59" mass="6365">MPIVSPRRSEMSTPSRGVMRPAGVSMWVRRSRTSSSRSVVPGPLGGAAAMAASWCEYRL</sequence>
<reference evidence="1 2" key="1">
    <citation type="submission" date="2016-04" db="EMBL/GenBank/DDBJ databases">
        <title>Complete genome sequence of Dietzia lutea YIM 80766T, a strain isolated from desert soil in Egypt.</title>
        <authorList>
            <person name="Zhao J."/>
            <person name="Hu B."/>
            <person name="Geng S."/>
            <person name="Nie Y."/>
            <person name="Tang Y."/>
        </authorList>
    </citation>
    <scope>NUCLEOTIDE SEQUENCE [LARGE SCALE GENOMIC DNA]</scope>
    <source>
        <strain evidence="1 2">YIM 80766</strain>
    </source>
</reference>
<organism evidence="1 2">
    <name type="scientific">Dietzia lutea</name>
    <dbReference type="NCBI Taxonomy" id="546160"/>
    <lineage>
        <taxon>Bacteria</taxon>
        <taxon>Bacillati</taxon>
        <taxon>Actinomycetota</taxon>
        <taxon>Actinomycetes</taxon>
        <taxon>Mycobacteriales</taxon>
        <taxon>Dietziaceae</taxon>
        <taxon>Dietzia</taxon>
    </lineage>
</organism>
<dbReference type="Proteomes" id="UP000244928">
    <property type="component" value="Chromosome"/>
</dbReference>
<name>A0A2S1R966_9ACTN</name>
<proteinExistence type="predicted"/>
<dbReference type="KEGG" id="dlu:A6035_12435"/>
<dbReference type="EMBL" id="CP015449">
    <property type="protein sequence ID" value="AWH92838.1"/>
    <property type="molecule type" value="Genomic_DNA"/>
</dbReference>
<keyword evidence="2" id="KW-1185">Reference proteome</keyword>
<evidence type="ECO:0000313" key="1">
    <source>
        <dbReference type="EMBL" id="AWH92838.1"/>
    </source>
</evidence>
<gene>
    <name evidence="1" type="ORF">A6035_12435</name>
</gene>
<dbReference type="AlphaFoldDB" id="A0A2S1R966"/>
<evidence type="ECO:0000313" key="2">
    <source>
        <dbReference type="Proteomes" id="UP000244928"/>
    </source>
</evidence>
<protein>
    <submittedName>
        <fullName evidence="1">Uncharacterized protein</fullName>
    </submittedName>
</protein>